<evidence type="ECO:0000313" key="1">
    <source>
        <dbReference type="EMBL" id="RAL43280.1"/>
    </source>
</evidence>
<accession>A0A328DDG8</accession>
<dbReference type="AlphaFoldDB" id="A0A328DDG8"/>
<keyword evidence="2" id="KW-1185">Reference proteome</keyword>
<comment type="caution">
    <text evidence="1">The sequence shown here is derived from an EMBL/GenBank/DDBJ whole genome shotgun (WGS) entry which is preliminary data.</text>
</comment>
<name>A0A328DDG8_9ASTE</name>
<protein>
    <submittedName>
        <fullName evidence="1">Uncharacterized protein</fullName>
    </submittedName>
</protein>
<dbReference type="EMBL" id="NQVE01000159">
    <property type="protein sequence ID" value="RAL43280.1"/>
    <property type="molecule type" value="Genomic_DNA"/>
</dbReference>
<evidence type="ECO:0000313" key="2">
    <source>
        <dbReference type="Proteomes" id="UP000249390"/>
    </source>
</evidence>
<gene>
    <name evidence="1" type="ORF">DM860_015170</name>
</gene>
<organism evidence="1 2">
    <name type="scientific">Cuscuta australis</name>
    <dbReference type="NCBI Taxonomy" id="267555"/>
    <lineage>
        <taxon>Eukaryota</taxon>
        <taxon>Viridiplantae</taxon>
        <taxon>Streptophyta</taxon>
        <taxon>Embryophyta</taxon>
        <taxon>Tracheophyta</taxon>
        <taxon>Spermatophyta</taxon>
        <taxon>Magnoliopsida</taxon>
        <taxon>eudicotyledons</taxon>
        <taxon>Gunneridae</taxon>
        <taxon>Pentapetalae</taxon>
        <taxon>asterids</taxon>
        <taxon>lamiids</taxon>
        <taxon>Solanales</taxon>
        <taxon>Convolvulaceae</taxon>
        <taxon>Cuscuteae</taxon>
        <taxon>Cuscuta</taxon>
        <taxon>Cuscuta subgen. Grammica</taxon>
        <taxon>Cuscuta sect. Cleistogrammica</taxon>
    </lineage>
</organism>
<dbReference type="Proteomes" id="UP000249390">
    <property type="component" value="Unassembled WGS sequence"/>
</dbReference>
<reference evidence="1 2" key="1">
    <citation type="submission" date="2018-06" db="EMBL/GenBank/DDBJ databases">
        <title>The Genome of Cuscuta australis (Dodder) Provides Insight into the Evolution of Plant Parasitism.</title>
        <authorList>
            <person name="Liu H."/>
        </authorList>
    </citation>
    <scope>NUCLEOTIDE SEQUENCE [LARGE SCALE GENOMIC DNA]</scope>
    <source>
        <strain evidence="2">cv. Yunnan</strain>
        <tissue evidence="1">Vines</tissue>
    </source>
</reference>
<proteinExistence type="predicted"/>
<sequence length="79" mass="9312">MGTFKEVRRIGAFKESSVLYSWNWVNYKRNNCRFIMVTVFGNQVYAFGISFELLDQSQGFLLEHLKIPLELLELDIFLS</sequence>